<sequence length="430" mass="45800">MILLNQMKKLFIYISILIVITGIFSPIFKTEAADPQMGTCTYTYESYGKPVIEKTRTIKDNCKGPDRVWEPDTAPSADTALGTCTYTYESYGTQKFELTRTFKTNCTGADRTWKESTLAEFQAEKAAKEGTGGEKDDGFVGPPDPYYHFLAPLPCEPGTPDCDSSGKLITFDPSGENKIGGYLNVMIRIFIGMCAVLAVIMIVVGGIEYMTSELISNKENGKHRITGAIFGLVLALGAWTLLNTINPDLLKTDLTSLQNVEVVVDLGGEGNTPLNETTIQNDLKGVGIVCPKDGGAGALSGIAQSYVGHSTYSMEKRNTTSGGIAYVDCSSYLSQVYVCAGLRNPGGTSLGIFGSGSTPVTSISTDGTTINGVALKIGDLIGWTAGGKEKYGHVMMYVGGGKMIDAQGQGGVAIRAVSSYAARIKFVKKL</sequence>
<dbReference type="PROSITE" id="PS51935">
    <property type="entry name" value="NLPC_P60"/>
    <property type="match status" value="1"/>
</dbReference>
<dbReference type="Gene3D" id="3.90.1720.10">
    <property type="entry name" value="endopeptidase domain like (from Nostoc punctiforme)"/>
    <property type="match status" value="1"/>
</dbReference>
<dbReference type="Pfam" id="PF18895">
    <property type="entry name" value="T4SS_pilin"/>
    <property type="match status" value="1"/>
</dbReference>
<organism evidence="7 8">
    <name type="scientific">Candidatus Nomurabacteria bacterium GWB1_40_6</name>
    <dbReference type="NCBI Taxonomy" id="1801727"/>
    <lineage>
        <taxon>Bacteria</taxon>
        <taxon>Candidatus Nomuraibacteriota</taxon>
    </lineage>
</organism>
<evidence type="ECO:0000256" key="4">
    <source>
        <dbReference type="ARBA" id="ARBA00022807"/>
    </source>
</evidence>
<feature type="transmembrane region" description="Helical" evidence="5">
    <location>
        <begin position="225"/>
        <end position="242"/>
    </location>
</feature>
<protein>
    <recommendedName>
        <fullName evidence="6">NlpC/P60 domain-containing protein</fullName>
    </recommendedName>
</protein>
<reference evidence="7 8" key="1">
    <citation type="journal article" date="2016" name="Nat. Commun.">
        <title>Thousands of microbial genomes shed light on interconnected biogeochemical processes in an aquifer system.</title>
        <authorList>
            <person name="Anantharaman K."/>
            <person name="Brown C.T."/>
            <person name="Hug L.A."/>
            <person name="Sharon I."/>
            <person name="Castelle C.J."/>
            <person name="Probst A.J."/>
            <person name="Thomas B.C."/>
            <person name="Singh A."/>
            <person name="Wilkins M.J."/>
            <person name="Karaoz U."/>
            <person name="Brodie E.L."/>
            <person name="Williams K.H."/>
            <person name="Hubbard S.S."/>
            <person name="Banfield J.F."/>
        </authorList>
    </citation>
    <scope>NUCLEOTIDE SEQUENCE [LARGE SCALE GENOMIC DNA]</scope>
</reference>
<proteinExistence type="inferred from homology"/>
<accession>A0A1F6TL21</accession>
<comment type="similarity">
    <text evidence="1">Belongs to the peptidase C40 family.</text>
</comment>
<keyword evidence="5" id="KW-1133">Transmembrane helix</keyword>
<feature type="transmembrane region" description="Helical" evidence="5">
    <location>
        <begin position="185"/>
        <end position="204"/>
    </location>
</feature>
<evidence type="ECO:0000256" key="2">
    <source>
        <dbReference type="ARBA" id="ARBA00022670"/>
    </source>
</evidence>
<dbReference type="SUPFAM" id="SSF54001">
    <property type="entry name" value="Cysteine proteinases"/>
    <property type="match status" value="1"/>
</dbReference>
<evidence type="ECO:0000313" key="8">
    <source>
        <dbReference type="Proteomes" id="UP000176484"/>
    </source>
</evidence>
<evidence type="ECO:0000313" key="7">
    <source>
        <dbReference type="EMBL" id="OGI45833.1"/>
    </source>
</evidence>
<dbReference type="InterPro" id="IPR043993">
    <property type="entry name" value="T4SS_pilin"/>
</dbReference>
<name>A0A1F6TL21_9BACT</name>
<gene>
    <name evidence="7" type="ORF">A2121_00740</name>
</gene>
<keyword evidence="5" id="KW-0812">Transmembrane</keyword>
<keyword evidence="3" id="KW-0378">Hydrolase</keyword>
<dbReference type="AlphaFoldDB" id="A0A1F6TL21"/>
<keyword evidence="4" id="KW-0788">Thiol protease</keyword>
<feature type="domain" description="NlpC/P60" evidence="6">
    <location>
        <begin position="293"/>
        <end position="430"/>
    </location>
</feature>
<keyword evidence="5" id="KW-0472">Membrane</keyword>
<dbReference type="EMBL" id="MFTD01000038">
    <property type="protein sequence ID" value="OGI45833.1"/>
    <property type="molecule type" value="Genomic_DNA"/>
</dbReference>
<dbReference type="Proteomes" id="UP000176484">
    <property type="component" value="Unassembled WGS sequence"/>
</dbReference>
<dbReference type="GO" id="GO:0008234">
    <property type="term" value="F:cysteine-type peptidase activity"/>
    <property type="evidence" value="ECO:0007669"/>
    <property type="project" value="UniProtKB-KW"/>
</dbReference>
<comment type="caution">
    <text evidence="7">The sequence shown here is derived from an EMBL/GenBank/DDBJ whole genome shotgun (WGS) entry which is preliminary data.</text>
</comment>
<evidence type="ECO:0000256" key="1">
    <source>
        <dbReference type="ARBA" id="ARBA00007074"/>
    </source>
</evidence>
<dbReference type="InterPro" id="IPR038765">
    <property type="entry name" value="Papain-like_cys_pep_sf"/>
</dbReference>
<feature type="transmembrane region" description="Helical" evidence="5">
    <location>
        <begin position="10"/>
        <end position="28"/>
    </location>
</feature>
<dbReference type="Pfam" id="PF00877">
    <property type="entry name" value="NLPC_P60"/>
    <property type="match status" value="1"/>
</dbReference>
<dbReference type="GO" id="GO:0006508">
    <property type="term" value="P:proteolysis"/>
    <property type="evidence" value="ECO:0007669"/>
    <property type="project" value="UniProtKB-KW"/>
</dbReference>
<keyword evidence="2" id="KW-0645">Protease</keyword>
<dbReference type="InterPro" id="IPR000064">
    <property type="entry name" value="NLP_P60_dom"/>
</dbReference>
<evidence type="ECO:0000256" key="3">
    <source>
        <dbReference type="ARBA" id="ARBA00022801"/>
    </source>
</evidence>
<evidence type="ECO:0000259" key="6">
    <source>
        <dbReference type="PROSITE" id="PS51935"/>
    </source>
</evidence>
<evidence type="ECO:0000256" key="5">
    <source>
        <dbReference type="SAM" id="Phobius"/>
    </source>
</evidence>